<reference evidence="2 3" key="1">
    <citation type="submission" date="2016-07" db="EMBL/GenBank/DDBJ databases">
        <title>Draft Genome Sequence of Methylobrevis pamukkalensis PK2.</title>
        <authorList>
            <person name="Vasilenko O.V."/>
            <person name="Doronina N.V."/>
            <person name="Shmareva M.N."/>
            <person name="Tarlachkov S.V."/>
            <person name="Mustakhimov I."/>
            <person name="Trotsenko Y.A."/>
        </authorList>
    </citation>
    <scope>NUCLEOTIDE SEQUENCE [LARGE SCALE GENOMIC DNA]</scope>
    <source>
        <strain evidence="2 3">PK2</strain>
    </source>
</reference>
<evidence type="ECO:0000313" key="3">
    <source>
        <dbReference type="Proteomes" id="UP000094622"/>
    </source>
</evidence>
<proteinExistence type="predicted"/>
<evidence type="ECO:0000313" key="2">
    <source>
        <dbReference type="EMBL" id="ODN71499.1"/>
    </source>
</evidence>
<feature type="domain" description="YcxB-like C-terminal" evidence="1">
    <location>
        <begin position="107"/>
        <end position="160"/>
    </location>
</feature>
<comment type="caution">
    <text evidence="2">The sequence shown here is derived from an EMBL/GenBank/DDBJ whole genome shotgun (WGS) entry which is preliminary data.</text>
</comment>
<name>A0A1E3H584_9HYPH</name>
<evidence type="ECO:0000259" key="1">
    <source>
        <dbReference type="Pfam" id="PF14317"/>
    </source>
</evidence>
<dbReference type="OrthoDB" id="192188at2"/>
<keyword evidence="3" id="KW-1185">Reference proteome</keyword>
<organism evidence="2 3">
    <name type="scientific">Methylobrevis pamukkalensis</name>
    <dbReference type="NCBI Taxonomy" id="1439726"/>
    <lineage>
        <taxon>Bacteria</taxon>
        <taxon>Pseudomonadati</taxon>
        <taxon>Pseudomonadota</taxon>
        <taxon>Alphaproteobacteria</taxon>
        <taxon>Hyphomicrobiales</taxon>
        <taxon>Pleomorphomonadaceae</taxon>
        <taxon>Methylobrevis</taxon>
    </lineage>
</organism>
<dbReference type="InterPro" id="IPR025588">
    <property type="entry name" value="YcxB-like_C"/>
</dbReference>
<dbReference type="Pfam" id="PF14317">
    <property type="entry name" value="YcxB"/>
    <property type="match status" value="1"/>
</dbReference>
<protein>
    <recommendedName>
        <fullName evidence="1">YcxB-like C-terminal domain-containing protein</fullName>
    </recommendedName>
</protein>
<dbReference type="EMBL" id="MCRJ01000020">
    <property type="protein sequence ID" value="ODN71499.1"/>
    <property type="molecule type" value="Genomic_DNA"/>
</dbReference>
<dbReference type="Proteomes" id="UP000094622">
    <property type="component" value="Unassembled WGS sequence"/>
</dbReference>
<dbReference type="AlphaFoldDB" id="A0A1E3H584"/>
<gene>
    <name evidence="2" type="ORF">A6302_01188</name>
</gene>
<accession>A0A1E3H584</accession>
<sequence>MDEMDETGETGGSVDYQLTEADVLAASRAVFLRGLRRSISGTHMAGSAITYFVIPGDPLTRALLSQVVMVPVTAILHFAGWHLQLPANARRQFARNPQFQAPRRLSWSDAGIAWREGRKETKRGWQQLHDARESRDLFVFYDTPQLAEILPKRVLTKAQIMDLSSHVARRKVLARTTG</sequence>